<evidence type="ECO:0000256" key="1">
    <source>
        <dbReference type="ARBA" id="ARBA00010243"/>
    </source>
</evidence>
<gene>
    <name evidence="8" type="ORF">H9716_06015</name>
</gene>
<evidence type="ECO:0000256" key="5">
    <source>
        <dbReference type="ARBA" id="ARBA00022833"/>
    </source>
</evidence>
<keyword evidence="3" id="KW-0479">Metal-binding</keyword>
<dbReference type="PROSITE" id="PS01302">
    <property type="entry name" value="UPF0758"/>
    <property type="match status" value="1"/>
</dbReference>
<dbReference type="Pfam" id="PF04002">
    <property type="entry name" value="RadC"/>
    <property type="match status" value="1"/>
</dbReference>
<evidence type="ECO:0000256" key="4">
    <source>
        <dbReference type="ARBA" id="ARBA00022801"/>
    </source>
</evidence>
<sequence length="173" mass="19564">MREKTQKEKLEDLMKRPIPRKWVGIVHLNMVKEGRGLYGMKRFCSPEDAVDLVRPMLKQADRELFLVVSMDRKLEPLAIEIAAVGGIAGCHVDVRNIFKHALLNNASYVICFHNHPSGFPEPSGEDGRITERIKEAGNTLGIPLLDHIIIGENGFYSFREKGKIRLEFPDEAA</sequence>
<dbReference type="AlphaFoldDB" id="A0A9D2L7F7"/>
<evidence type="ECO:0000259" key="7">
    <source>
        <dbReference type="PROSITE" id="PS50249"/>
    </source>
</evidence>
<dbReference type="InterPro" id="IPR020891">
    <property type="entry name" value="UPF0758_CS"/>
</dbReference>
<reference evidence="8" key="1">
    <citation type="journal article" date="2021" name="PeerJ">
        <title>Extensive microbial diversity within the chicken gut microbiome revealed by metagenomics and culture.</title>
        <authorList>
            <person name="Gilroy R."/>
            <person name="Ravi A."/>
            <person name="Getino M."/>
            <person name="Pursley I."/>
            <person name="Horton D.L."/>
            <person name="Alikhan N.F."/>
            <person name="Baker D."/>
            <person name="Gharbi K."/>
            <person name="Hall N."/>
            <person name="Watson M."/>
            <person name="Adriaenssens E.M."/>
            <person name="Foster-Nyarko E."/>
            <person name="Jarju S."/>
            <person name="Secka A."/>
            <person name="Antonio M."/>
            <person name="Oren A."/>
            <person name="Chaudhuri R.R."/>
            <person name="La Ragione R."/>
            <person name="Hildebrand F."/>
            <person name="Pallen M.J."/>
        </authorList>
    </citation>
    <scope>NUCLEOTIDE SEQUENCE</scope>
    <source>
        <strain evidence="8">CHK188-4685</strain>
    </source>
</reference>
<dbReference type="GO" id="GO:0046872">
    <property type="term" value="F:metal ion binding"/>
    <property type="evidence" value="ECO:0007669"/>
    <property type="project" value="UniProtKB-KW"/>
</dbReference>
<dbReference type="EMBL" id="DWYS01000070">
    <property type="protein sequence ID" value="HJB07408.1"/>
    <property type="molecule type" value="Genomic_DNA"/>
</dbReference>
<evidence type="ECO:0000313" key="9">
    <source>
        <dbReference type="Proteomes" id="UP000886804"/>
    </source>
</evidence>
<organism evidence="8 9">
    <name type="scientific">Candidatus Enterocloster faecavium</name>
    <dbReference type="NCBI Taxonomy" id="2838560"/>
    <lineage>
        <taxon>Bacteria</taxon>
        <taxon>Bacillati</taxon>
        <taxon>Bacillota</taxon>
        <taxon>Clostridia</taxon>
        <taxon>Lachnospirales</taxon>
        <taxon>Lachnospiraceae</taxon>
        <taxon>Enterocloster</taxon>
    </lineage>
</organism>
<reference evidence="8" key="2">
    <citation type="submission" date="2021-04" db="EMBL/GenBank/DDBJ databases">
        <authorList>
            <person name="Gilroy R."/>
        </authorList>
    </citation>
    <scope>NUCLEOTIDE SEQUENCE</scope>
    <source>
        <strain evidence="8">CHK188-4685</strain>
    </source>
</reference>
<accession>A0A9D2L7F7</accession>
<dbReference type="PANTHER" id="PTHR30471">
    <property type="entry name" value="DNA REPAIR PROTEIN RADC"/>
    <property type="match status" value="1"/>
</dbReference>
<keyword evidence="5" id="KW-0862">Zinc</keyword>
<dbReference type="Gene3D" id="3.40.140.10">
    <property type="entry name" value="Cytidine Deaminase, domain 2"/>
    <property type="match status" value="1"/>
</dbReference>
<feature type="domain" description="MPN" evidence="7">
    <location>
        <begin position="42"/>
        <end position="164"/>
    </location>
</feature>
<keyword evidence="2" id="KW-0645">Protease</keyword>
<evidence type="ECO:0000256" key="6">
    <source>
        <dbReference type="ARBA" id="ARBA00023049"/>
    </source>
</evidence>
<dbReference type="InterPro" id="IPR001405">
    <property type="entry name" value="UPF0758"/>
</dbReference>
<dbReference type="GO" id="GO:0006508">
    <property type="term" value="P:proteolysis"/>
    <property type="evidence" value="ECO:0007669"/>
    <property type="project" value="UniProtKB-KW"/>
</dbReference>
<dbReference type="PROSITE" id="PS50249">
    <property type="entry name" value="MPN"/>
    <property type="match status" value="1"/>
</dbReference>
<dbReference type="Proteomes" id="UP000886804">
    <property type="component" value="Unassembled WGS sequence"/>
</dbReference>
<keyword evidence="6" id="KW-0482">Metalloprotease</keyword>
<proteinExistence type="inferred from homology"/>
<evidence type="ECO:0000256" key="3">
    <source>
        <dbReference type="ARBA" id="ARBA00022723"/>
    </source>
</evidence>
<evidence type="ECO:0000256" key="2">
    <source>
        <dbReference type="ARBA" id="ARBA00022670"/>
    </source>
</evidence>
<name>A0A9D2L7F7_9FIRM</name>
<dbReference type="GO" id="GO:0008237">
    <property type="term" value="F:metallopeptidase activity"/>
    <property type="evidence" value="ECO:0007669"/>
    <property type="project" value="UniProtKB-KW"/>
</dbReference>
<protein>
    <submittedName>
        <fullName evidence="8">JAB domain-containing protein</fullName>
    </submittedName>
</protein>
<comment type="caution">
    <text evidence="8">The sequence shown here is derived from an EMBL/GenBank/DDBJ whole genome shotgun (WGS) entry which is preliminary data.</text>
</comment>
<dbReference type="SUPFAM" id="SSF102712">
    <property type="entry name" value="JAB1/MPN domain"/>
    <property type="match status" value="1"/>
</dbReference>
<dbReference type="InterPro" id="IPR037518">
    <property type="entry name" value="MPN"/>
</dbReference>
<keyword evidence="4" id="KW-0378">Hydrolase</keyword>
<dbReference type="PANTHER" id="PTHR30471:SF3">
    <property type="entry name" value="UPF0758 PROTEIN YEES-RELATED"/>
    <property type="match status" value="1"/>
</dbReference>
<evidence type="ECO:0000313" key="8">
    <source>
        <dbReference type="EMBL" id="HJB07408.1"/>
    </source>
</evidence>
<dbReference type="CDD" id="cd08071">
    <property type="entry name" value="MPN_DUF2466"/>
    <property type="match status" value="1"/>
</dbReference>
<dbReference type="InterPro" id="IPR025657">
    <property type="entry name" value="RadC_JAB"/>
</dbReference>
<comment type="similarity">
    <text evidence="1">Belongs to the UPF0758 family.</text>
</comment>